<dbReference type="Proteomes" id="UP000694546">
    <property type="component" value="Chromosome 3"/>
</dbReference>
<dbReference type="InterPro" id="IPR036236">
    <property type="entry name" value="Znf_C2H2_sf"/>
</dbReference>
<evidence type="ECO:0000256" key="3">
    <source>
        <dbReference type="ARBA" id="ARBA00022771"/>
    </source>
</evidence>
<dbReference type="InterPro" id="IPR013087">
    <property type="entry name" value="Znf_C2H2_type"/>
</dbReference>
<organism evidence="9 10">
    <name type="scientific">Gadus morhua</name>
    <name type="common">Atlantic cod</name>
    <dbReference type="NCBI Taxonomy" id="8049"/>
    <lineage>
        <taxon>Eukaryota</taxon>
        <taxon>Metazoa</taxon>
        <taxon>Chordata</taxon>
        <taxon>Craniata</taxon>
        <taxon>Vertebrata</taxon>
        <taxon>Euteleostomi</taxon>
        <taxon>Actinopterygii</taxon>
        <taxon>Neopterygii</taxon>
        <taxon>Teleostei</taxon>
        <taxon>Neoteleostei</taxon>
        <taxon>Acanthomorphata</taxon>
        <taxon>Zeiogadaria</taxon>
        <taxon>Gadariae</taxon>
        <taxon>Gadiformes</taxon>
        <taxon>Gadoidei</taxon>
        <taxon>Gadidae</taxon>
        <taxon>Gadus</taxon>
    </lineage>
</organism>
<evidence type="ECO:0000256" key="1">
    <source>
        <dbReference type="ARBA" id="ARBA00004123"/>
    </source>
</evidence>
<feature type="compositionally biased region" description="Low complexity" evidence="7">
    <location>
        <begin position="319"/>
        <end position="328"/>
    </location>
</feature>
<protein>
    <submittedName>
        <fullName evidence="9">WIZ zinc finger a</fullName>
    </submittedName>
</protein>
<feature type="compositionally biased region" description="Low complexity" evidence="7">
    <location>
        <begin position="345"/>
        <end position="362"/>
    </location>
</feature>
<feature type="domain" description="C2H2-type" evidence="8">
    <location>
        <begin position="9"/>
        <end position="31"/>
    </location>
</feature>
<feature type="region of interest" description="Disordered" evidence="7">
    <location>
        <begin position="319"/>
        <end position="392"/>
    </location>
</feature>
<evidence type="ECO:0000313" key="10">
    <source>
        <dbReference type="Proteomes" id="UP000694546"/>
    </source>
</evidence>
<proteinExistence type="predicted"/>
<dbReference type="Gene3D" id="3.30.160.60">
    <property type="entry name" value="Classic Zinc Finger"/>
    <property type="match status" value="2"/>
</dbReference>
<dbReference type="PROSITE" id="PS50157">
    <property type="entry name" value="ZINC_FINGER_C2H2_2"/>
    <property type="match status" value="4"/>
</dbReference>
<evidence type="ECO:0000256" key="2">
    <source>
        <dbReference type="ARBA" id="ARBA00022723"/>
    </source>
</evidence>
<sequence>MEKRPSSKKVCGVCGCSFATRQGLSSHARLHLRHLGVPLSECTNGPIALLYELKESKGSQLDFTLDPKTPMVPPGHEVQSHSKTLFEELPAPKDPLLGSLTGGTSGVAAALPLVSPHKRTESRDVEAQSSSSKQTTLKPMWAPQDTDAPLSLVSDTSDEVHVCRVCGAWYETRKGLSSHARAHLRQLGVSDASSKISPIALLYSLKNLPPEDPRPGTPQSPQSKPAAAKRPSLDHPPSTSALPPPPPAKRPKVPKEFVCVLCGEQFENRKGLGSHARSHLRQMGVSDMLGKTSAVDAIEELASSGVLADIWPLTKGAAAKARAQQSAPSPAPATPPAPPPPSFPPSGSALSSPGLPSPVSKAPKAKKGFRLAVEPQLKKPKRAPLDTGETPTSVNFIEPTFDGQPIPLILCEYCGQLFDSRKGLSCHVRAHLRQLGVPWSSKSSPIDLLRQLMGKGVPLEALDPSSGKKSHNPAFCELCGFEFSHRKALASHARAHLRQLGVTEWKSDGSKGSPIELLNEWIQKEPAKVAEITQRYLLGDLYIKKRPAPSPAPPLEAVPAAPRSPEPLGPLPGPRAGRELLGVPGASPKAARKLSTMERGPGGPKQLAFSDVTVPSPTRVRPLKPPAASGQENVEGSPPPPRPGNIPALLPMPPLTPLVSLVGKVYSLKCRFCEQVFQGPLSVQGDWIAHLQKHILKLGYKGKASPSPAVAMATQSMVDPAAL</sequence>
<feature type="domain" description="C2H2-type" evidence="8">
    <location>
        <begin position="474"/>
        <end position="496"/>
    </location>
</feature>
<evidence type="ECO:0000256" key="4">
    <source>
        <dbReference type="ARBA" id="ARBA00022833"/>
    </source>
</evidence>
<feature type="compositionally biased region" description="Pro residues" evidence="7">
    <location>
        <begin position="550"/>
        <end position="573"/>
    </location>
</feature>
<feature type="compositionally biased region" description="Pro residues" evidence="7">
    <location>
        <begin position="329"/>
        <end position="344"/>
    </location>
</feature>
<dbReference type="Ensembl" id="ENSGMOT00000069976.1">
    <property type="protein sequence ID" value="ENSGMOP00000034609.1"/>
    <property type="gene ID" value="ENSGMOG00000028391.1"/>
</dbReference>
<dbReference type="PANTHER" id="PTHR24396">
    <property type="entry name" value="ZINC FINGER PROTEIN"/>
    <property type="match status" value="1"/>
</dbReference>
<feature type="region of interest" description="Disordered" evidence="7">
    <location>
        <begin position="206"/>
        <end position="251"/>
    </location>
</feature>
<feature type="domain" description="C2H2-type" evidence="8">
    <location>
        <begin position="409"/>
        <end position="431"/>
    </location>
</feature>
<feature type="region of interest" description="Disordered" evidence="7">
    <location>
        <begin position="550"/>
        <end position="645"/>
    </location>
</feature>
<evidence type="ECO:0000256" key="7">
    <source>
        <dbReference type="SAM" id="MobiDB-lite"/>
    </source>
</evidence>
<dbReference type="PROSITE" id="PS00028">
    <property type="entry name" value="ZINC_FINGER_C2H2_1"/>
    <property type="match status" value="5"/>
</dbReference>
<keyword evidence="3 6" id="KW-0863">Zinc-finger</keyword>
<reference evidence="9" key="1">
    <citation type="submission" date="2025-08" db="UniProtKB">
        <authorList>
            <consortium name="Ensembl"/>
        </authorList>
    </citation>
    <scope>IDENTIFICATION</scope>
</reference>
<dbReference type="OMA" id="VQEQWIS"/>
<evidence type="ECO:0000313" key="9">
    <source>
        <dbReference type="Ensembl" id="ENSGMOP00000034609.1"/>
    </source>
</evidence>
<dbReference type="SUPFAM" id="SSF57667">
    <property type="entry name" value="beta-beta-alpha zinc fingers"/>
    <property type="match status" value="2"/>
</dbReference>
<dbReference type="InterPro" id="IPR051643">
    <property type="entry name" value="Transcr_Reg_ZincFinger"/>
</dbReference>
<comment type="subcellular location">
    <subcellularLocation>
        <location evidence="1">Nucleus</location>
    </subcellularLocation>
</comment>
<keyword evidence="10" id="KW-1185">Reference proteome</keyword>
<dbReference type="GO" id="GO:0005634">
    <property type="term" value="C:nucleus"/>
    <property type="evidence" value="ECO:0007669"/>
    <property type="project" value="UniProtKB-SubCell"/>
</dbReference>
<dbReference type="OrthoDB" id="8963894at2759"/>
<dbReference type="GO" id="GO:0000981">
    <property type="term" value="F:DNA-binding transcription factor activity, RNA polymerase II-specific"/>
    <property type="evidence" value="ECO:0007669"/>
    <property type="project" value="TreeGrafter"/>
</dbReference>
<evidence type="ECO:0000259" key="8">
    <source>
        <dbReference type="PROSITE" id="PS50157"/>
    </source>
</evidence>
<dbReference type="AlphaFoldDB" id="A0A8C5ANH2"/>
<reference evidence="9" key="2">
    <citation type="submission" date="2025-09" db="UniProtKB">
        <authorList>
            <consortium name="Ensembl"/>
        </authorList>
    </citation>
    <scope>IDENTIFICATION</scope>
</reference>
<name>A0A8C5ANH2_GADMO</name>
<keyword evidence="4" id="KW-0862">Zinc</keyword>
<keyword evidence="2" id="KW-0479">Metal-binding</keyword>
<dbReference type="PANTHER" id="PTHR24396:SF29">
    <property type="entry name" value="PROTEIN WIZ ISOFORM X1"/>
    <property type="match status" value="1"/>
</dbReference>
<dbReference type="Pfam" id="PF23015">
    <property type="entry name" value="zf-WIZ"/>
    <property type="match status" value="1"/>
</dbReference>
<gene>
    <name evidence="9" type="primary">wiza</name>
</gene>
<feature type="region of interest" description="Disordered" evidence="7">
    <location>
        <begin position="117"/>
        <end position="143"/>
    </location>
</feature>
<evidence type="ECO:0000256" key="6">
    <source>
        <dbReference type="PROSITE-ProRule" id="PRU00042"/>
    </source>
</evidence>
<keyword evidence="5" id="KW-0539">Nucleus</keyword>
<dbReference type="InterPro" id="IPR055125">
    <property type="entry name" value="Wiz_C_Znf"/>
</dbReference>
<accession>A0A8C5ANH2</accession>
<dbReference type="GO" id="GO:0008270">
    <property type="term" value="F:zinc ion binding"/>
    <property type="evidence" value="ECO:0007669"/>
    <property type="project" value="UniProtKB-KW"/>
</dbReference>
<dbReference type="GO" id="GO:0000978">
    <property type="term" value="F:RNA polymerase II cis-regulatory region sequence-specific DNA binding"/>
    <property type="evidence" value="ECO:0007669"/>
    <property type="project" value="TreeGrafter"/>
</dbReference>
<evidence type="ECO:0000256" key="5">
    <source>
        <dbReference type="ARBA" id="ARBA00023242"/>
    </source>
</evidence>
<feature type="domain" description="C2H2-type" evidence="8">
    <location>
        <begin position="257"/>
        <end position="284"/>
    </location>
</feature>
<dbReference type="SMART" id="SM00355">
    <property type="entry name" value="ZnF_C2H2"/>
    <property type="match status" value="6"/>
</dbReference>
<feature type="compositionally biased region" description="Polar residues" evidence="7">
    <location>
        <begin position="127"/>
        <end position="137"/>
    </location>
</feature>
<dbReference type="GeneTree" id="ENSGT00940000159979"/>